<name>A0A7J5Y6T8_DISMA</name>
<dbReference type="OrthoDB" id="8948618at2759"/>
<dbReference type="EMBL" id="JAAKFY010000015">
    <property type="protein sequence ID" value="KAF3845156.1"/>
    <property type="molecule type" value="Genomic_DNA"/>
</dbReference>
<accession>A0A7J5Y6T8</accession>
<comment type="caution">
    <text evidence="2">The sequence shown here is derived from an EMBL/GenBank/DDBJ whole genome shotgun (WGS) entry which is preliminary data.</text>
</comment>
<protein>
    <submittedName>
        <fullName evidence="2">Uncharacterized protein</fullName>
    </submittedName>
</protein>
<sequence length="159" mass="17348">MRAQLASLPPLHVTKLPSGEGGRPEVLSSALYRKTDQLLGTLLQMSANVKVVDITGKSPVTPGAQLLEQTARLQSLSDTLGRLKDEVAEHVVHQQPGARVSSDFATFPSTLFVKAKEERQGDTVLVGRVMVPCSRGQEQVHRLVLSQSQLHRVHSLLRT</sequence>
<dbReference type="AlphaFoldDB" id="A0A7J5Y6T8"/>
<proteinExistence type="predicted"/>
<feature type="region of interest" description="Disordered" evidence="1">
    <location>
        <begin position="1"/>
        <end position="23"/>
    </location>
</feature>
<evidence type="ECO:0000313" key="2">
    <source>
        <dbReference type="EMBL" id="KAF3845156.1"/>
    </source>
</evidence>
<dbReference type="Proteomes" id="UP000518266">
    <property type="component" value="Unassembled WGS sequence"/>
</dbReference>
<gene>
    <name evidence="2" type="ORF">F7725_008319</name>
</gene>
<evidence type="ECO:0000313" key="3">
    <source>
        <dbReference type="Proteomes" id="UP000518266"/>
    </source>
</evidence>
<organism evidence="2 3">
    <name type="scientific">Dissostichus mawsoni</name>
    <name type="common">Antarctic cod</name>
    <dbReference type="NCBI Taxonomy" id="36200"/>
    <lineage>
        <taxon>Eukaryota</taxon>
        <taxon>Metazoa</taxon>
        <taxon>Chordata</taxon>
        <taxon>Craniata</taxon>
        <taxon>Vertebrata</taxon>
        <taxon>Euteleostomi</taxon>
        <taxon>Actinopterygii</taxon>
        <taxon>Neopterygii</taxon>
        <taxon>Teleostei</taxon>
        <taxon>Neoteleostei</taxon>
        <taxon>Acanthomorphata</taxon>
        <taxon>Eupercaria</taxon>
        <taxon>Perciformes</taxon>
        <taxon>Notothenioidei</taxon>
        <taxon>Nototheniidae</taxon>
        <taxon>Dissostichus</taxon>
    </lineage>
</organism>
<evidence type="ECO:0000256" key="1">
    <source>
        <dbReference type="SAM" id="MobiDB-lite"/>
    </source>
</evidence>
<keyword evidence="3" id="KW-1185">Reference proteome</keyword>
<reference evidence="2 3" key="1">
    <citation type="submission" date="2020-03" db="EMBL/GenBank/DDBJ databases">
        <title>Dissostichus mawsoni Genome sequencing and assembly.</title>
        <authorList>
            <person name="Park H."/>
        </authorList>
    </citation>
    <scope>NUCLEOTIDE SEQUENCE [LARGE SCALE GENOMIC DNA]</scope>
    <source>
        <strain evidence="2">DM0001</strain>
        <tissue evidence="2">Muscle</tissue>
    </source>
</reference>